<dbReference type="KEGG" id="nvi:103317536"/>
<keyword evidence="2 5" id="KW-0812">Transmembrane</keyword>
<keyword evidence="3 5" id="KW-1133">Transmembrane helix</keyword>
<reference evidence="7" key="1">
    <citation type="submission" date="2021-01" db="UniProtKB">
        <authorList>
            <consortium name="EnsemblMetazoa"/>
        </authorList>
    </citation>
    <scope>IDENTIFICATION</scope>
</reference>
<dbReference type="Pfam" id="PF00083">
    <property type="entry name" value="Sugar_tr"/>
    <property type="match status" value="1"/>
</dbReference>
<dbReference type="Gene3D" id="1.20.1250.20">
    <property type="entry name" value="MFS general substrate transporter like domains"/>
    <property type="match status" value="1"/>
</dbReference>
<feature type="transmembrane region" description="Helical" evidence="5">
    <location>
        <begin position="335"/>
        <end position="351"/>
    </location>
</feature>
<dbReference type="RefSeq" id="XP_016844680.1">
    <property type="nucleotide sequence ID" value="XM_016989191.2"/>
</dbReference>
<evidence type="ECO:0000256" key="3">
    <source>
        <dbReference type="ARBA" id="ARBA00022989"/>
    </source>
</evidence>
<feature type="transmembrane region" description="Helical" evidence="5">
    <location>
        <begin position="261"/>
        <end position="280"/>
    </location>
</feature>
<feature type="transmembrane region" description="Helical" evidence="5">
    <location>
        <begin position="233"/>
        <end position="254"/>
    </location>
</feature>
<dbReference type="InParanoid" id="A0A7M7J1J3"/>
<dbReference type="OrthoDB" id="6612291at2759"/>
<keyword evidence="8" id="KW-1185">Reference proteome</keyword>
<protein>
    <recommendedName>
        <fullName evidence="6">Major facilitator superfamily (MFS) profile domain-containing protein</fullName>
    </recommendedName>
</protein>
<evidence type="ECO:0000259" key="6">
    <source>
        <dbReference type="PROSITE" id="PS50850"/>
    </source>
</evidence>
<name>A0A7M7J1J3_NASVI</name>
<feature type="transmembrane region" description="Helical" evidence="5">
    <location>
        <begin position="114"/>
        <end position="133"/>
    </location>
</feature>
<dbReference type="PROSITE" id="PS50850">
    <property type="entry name" value="MFS"/>
    <property type="match status" value="1"/>
</dbReference>
<proteinExistence type="predicted"/>
<feature type="transmembrane region" description="Helical" evidence="5">
    <location>
        <begin position="29"/>
        <end position="46"/>
    </location>
</feature>
<dbReference type="Proteomes" id="UP000002358">
    <property type="component" value="Chromosome 2"/>
</dbReference>
<accession>A0A7M7J1J3</accession>
<comment type="subcellular location">
    <subcellularLocation>
        <location evidence="1">Membrane</location>
        <topology evidence="1">Multi-pass membrane protein</topology>
    </subcellularLocation>
</comment>
<dbReference type="SMR" id="A0A7M7J1J3"/>
<dbReference type="RefSeq" id="XP_008214061.1">
    <property type="nucleotide sequence ID" value="XM_008215839.4"/>
</dbReference>
<dbReference type="PANTHER" id="PTHR48021:SF1">
    <property type="entry name" value="GH07001P-RELATED"/>
    <property type="match status" value="1"/>
</dbReference>
<dbReference type="EnsemblMetazoa" id="XM_016989191">
    <property type="protein sequence ID" value="XP_016844680"/>
    <property type="gene ID" value="LOC103317536"/>
</dbReference>
<dbReference type="GO" id="GO:0016020">
    <property type="term" value="C:membrane"/>
    <property type="evidence" value="ECO:0007669"/>
    <property type="project" value="UniProtKB-SubCell"/>
</dbReference>
<dbReference type="InterPro" id="IPR050549">
    <property type="entry name" value="MFS_Trehalose_Transporter"/>
</dbReference>
<keyword evidence="4 5" id="KW-0472">Membrane</keyword>
<evidence type="ECO:0000256" key="1">
    <source>
        <dbReference type="ARBA" id="ARBA00004141"/>
    </source>
</evidence>
<evidence type="ECO:0000313" key="7">
    <source>
        <dbReference type="EnsemblMetazoa" id="XP_016844680"/>
    </source>
</evidence>
<feature type="domain" description="Major facilitator superfamily (MFS) profile" evidence="6">
    <location>
        <begin position="1"/>
        <end position="392"/>
    </location>
</feature>
<evidence type="ECO:0000256" key="2">
    <source>
        <dbReference type="ARBA" id="ARBA00022692"/>
    </source>
</evidence>
<evidence type="ECO:0000256" key="5">
    <source>
        <dbReference type="SAM" id="Phobius"/>
    </source>
</evidence>
<dbReference type="GeneID" id="103317536"/>
<dbReference type="InterPro" id="IPR005829">
    <property type="entry name" value="Sugar_transporter_CS"/>
</dbReference>
<feature type="transmembrane region" description="Helical" evidence="5">
    <location>
        <begin position="52"/>
        <end position="74"/>
    </location>
</feature>
<dbReference type="EnsemblMetazoa" id="XM_008215839">
    <property type="protein sequence ID" value="XP_008214061"/>
    <property type="gene ID" value="LOC103317536"/>
</dbReference>
<dbReference type="InterPro" id="IPR005828">
    <property type="entry name" value="MFS_sugar_transport-like"/>
</dbReference>
<dbReference type="AlphaFoldDB" id="A0A7M7J1J3"/>
<dbReference type="InterPro" id="IPR036259">
    <property type="entry name" value="MFS_trans_sf"/>
</dbReference>
<evidence type="ECO:0000256" key="4">
    <source>
        <dbReference type="ARBA" id="ARBA00023136"/>
    </source>
</evidence>
<feature type="transmembrane region" description="Helical" evidence="5">
    <location>
        <begin position="86"/>
        <end position="108"/>
    </location>
</feature>
<evidence type="ECO:0000313" key="8">
    <source>
        <dbReference type="Proteomes" id="UP000002358"/>
    </source>
</evidence>
<dbReference type="PROSITE" id="PS00217">
    <property type="entry name" value="SUGAR_TRANSPORT_2"/>
    <property type="match status" value="1"/>
</dbReference>
<dbReference type="SUPFAM" id="SSF103473">
    <property type="entry name" value="MFS general substrate transporter"/>
    <property type="match status" value="1"/>
</dbReference>
<dbReference type="PANTHER" id="PTHR48021">
    <property type="match status" value="1"/>
</dbReference>
<sequence length="392" mass="44295">MESAMNVGATIGSLSSIFLTDVCSRRGSFYLSAGVLITFWIFLETLGFDQVFIIFAAGLAGFAVGIYSATSILYIAETSSPKNRGIVGAAMILFVYLGVFMVNLFAYLMDIKMLLKAMAIPPIIFVIAIYAWMIESPYYLFQRGMVLESKISLKNLRDRNTVLEIDKEYRSMVAFFNSRFFKKPKQLMLESLCPNGLRPLTLIILPILCMSQMIGITAISDYAQILIRNAYKVSGRLVTSCIDVFSIILCMFAIERFGRKFLLLLTIFGSALCCLTLAIYNLKNEDQCRQNLLLADNKILPMTILCTYYAIYALGFIPVFPIVAGEIFPCRAKTAAVGMCWYVASVLHVFLHRKFLQGVERSYKYVPSIYLLYNIRIHRFALCYYSDARNQG</sequence>
<dbReference type="GO" id="GO:0022857">
    <property type="term" value="F:transmembrane transporter activity"/>
    <property type="evidence" value="ECO:0007669"/>
    <property type="project" value="InterPro"/>
</dbReference>
<organism evidence="7 8">
    <name type="scientific">Nasonia vitripennis</name>
    <name type="common">Parasitic wasp</name>
    <dbReference type="NCBI Taxonomy" id="7425"/>
    <lineage>
        <taxon>Eukaryota</taxon>
        <taxon>Metazoa</taxon>
        <taxon>Ecdysozoa</taxon>
        <taxon>Arthropoda</taxon>
        <taxon>Hexapoda</taxon>
        <taxon>Insecta</taxon>
        <taxon>Pterygota</taxon>
        <taxon>Neoptera</taxon>
        <taxon>Endopterygota</taxon>
        <taxon>Hymenoptera</taxon>
        <taxon>Apocrita</taxon>
        <taxon>Proctotrupomorpha</taxon>
        <taxon>Chalcidoidea</taxon>
        <taxon>Pteromalidae</taxon>
        <taxon>Pteromalinae</taxon>
        <taxon>Nasonia</taxon>
    </lineage>
</organism>
<feature type="transmembrane region" description="Helical" evidence="5">
    <location>
        <begin position="300"/>
        <end position="323"/>
    </location>
</feature>
<dbReference type="InterPro" id="IPR020846">
    <property type="entry name" value="MFS_dom"/>
</dbReference>